<name>A0AAW2YRV5_9EUKA</name>
<keyword evidence="3" id="KW-1185">Reference proteome</keyword>
<sequence length="145" mass="15747">MIKYTLLILALLIALSSASTLSIRASTATPELNCPSGSDMCGQHCYAIDKESCFRTLSGNHFICKLNNQLCGETCYDPETEVCIQEQTHLRVVVVEEETSNTRPPKSAVELTKILPQRVNLSSGSSVQTLNWTLAALALLVCASL</sequence>
<evidence type="ECO:0000313" key="3">
    <source>
        <dbReference type="Proteomes" id="UP001431209"/>
    </source>
</evidence>
<gene>
    <name evidence="2" type="ORF">AKO1_007583</name>
</gene>
<dbReference type="Proteomes" id="UP001431209">
    <property type="component" value="Unassembled WGS sequence"/>
</dbReference>
<keyword evidence="2" id="KW-0396">Initiation factor</keyword>
<protein>
    <submittedName>
        <fullName evidence="2">Translation initiation factor 3 subunit A</fullName>
    </submittedName>
</protein>
<evidence type="ECO:0000313" key="2">
    <source>
        <dbReference type="EMBL" id="KAL0479399.1"/>
    </source>
</evidence>
<feature type="chain" id="PRO_5043340866" evidence="1">
    <location>
        <begin position="19"/>
        <end position="145"/>
    </location>
</feature>
<dbReference type="AlphaFoldDB" id="A0AAW2YRV5"/>
<feature type="signal peptide" evidence="1">
    <location>
        <begin position="1"/>
        <end position="18"/>
    </location>
</feature>
<accession>A0AAW2YRV5</accession>
<organism evidence="2 3">
    <name type="scientific">Acrasis kona</name>
    <dbReference type="NCBI Taxonomy" id="1008807"/>
    <lineage>
        <taxon>Eukaryota</taxon>
        <taxon>Discoba</taxon>
        <taxon>Heterolobosea</taxon>
        <taxon>Tetramitia</taxon>
        <taxon>Eutetramitia</taxon>
        <taxon>Acrasidae</taxon>
        <taxon>Acrasis</taxon>
    </lineage>
</organism>
<proteinExistence type="predicted"/>
<dbReference type="GO" id="GO:0003743">
    <property type="term" value="F:translation initiation factor activity"/>
    <property type="evidence" value="ECO:0007669"/>
    <property type="project" value="UniProtKB-KW"/>
</dbReference>
<comment type="caution">
    <text evidence="2">The sequence shown here is derived from an EMBL/GenBank/DDBJ whole genome shotgun (WGS) entry which is preliminary data.</text>
</comment>
<keyword evidence="1" id="KW-0732">Signal</keyword>
<evidence type="ECO:0000256" key="1">
    <source>
        <dbReference type="SAM" id="SignalP"/>
    </source>
</evidence>
<keyword evidence="2" id="KW-0648">Protein biosynthesis</keyword>
<dbReference type="EMBL" id="JAOPGA020000552">
    <property type="protein sequence ID" value="KAL0479399.1"/>
    <property type="molecule type" value="Genomic_DNA"/>
</dbReference>
<reference evidence="2 3" key="1">
    <citation type="submission" date="2024-03" db="EMBL/GenBank/DDBJ databases">
        <title>The Acrasis kona genome and developmental transcriptomes reveal deep origins of eukaryotic multicellular pathways.</title>
        <authorList>
            <person name="Sheikh S."/>
            <person name="Fu C.-J."/>
            <person name="Brown M.W."/>
            <person name="Baldauf S.L."/>
        </authorList>
    </citation>
    <scope>NUCLEOTIDE SEQUENCE [LARGE SCALE GENOMIC DNA]</scope>
    <source>
        <strain evidence="2 3">ATCC MYA-3509</strain>
    </source>
</reference>